<organism evidence="1 2">
    <name type="scientific">Ilyodon furcidens</name>
    <name type="common">goldbreast splitfin</name>
    <dbReference type="NCBI Taxonomy" id="33524"/>
    <lineage>
        <taxon>Eukaryota</taxon>
        <taxon>Metazoa</taxon>
        <taxon>Chordata</taxon>
        <taxon>Craniata</taxon>
        <taxon>Vertebrata</taxon>
        <taxon>Euteleostomi</taxon>
        <taxon>Actinopterygii</taxon>
        <taxon>Neopterygii</taxon>
        <taxon>Teleostei</taxon>
        <taxon>Neoteleostei</taxon>
        <taxon>Acanthomorphata</taxon>
        <taxon>Ovalentaria</taxon>
        <taxon>Atherinomorphae</taxon>
        <taxon>Cyprinodontiformes</taxon>
        <taxon>Goodeidae</taxon>
        <taxon>Ilyodon</taxon>
    </lineage>
</organism>
<evidence type="ECO:0000313" key="2">
    <source>
        <dbReference type="Proteomes" id="UP001482620"/>
    </source>
</evidence>
<sequence length="106" mass="11680">MMISGSCLVESGTGTLNPLGPVGCTARCQKRQFVSAHFGDTQIEVGGRERAEQRDTVVVFVLTMGGYQQFLKVTPLKTMVYSAYCESSYDTPNGKSHKCRQARYFA</sequence>
<gene>
    <name evidence="1" type="ORF">ILYODFUR_022479</name>
</gene>
<reference evidence="1 2" key="1">
    <citation type="submission" date="2021-06" db="EMBL/GenBank/DDBJ databases">
        <authorList>
            <person name="Palmer J.M."/>
        </authorList>
    </citation>
    <scope>NUCLEOTIDE SEQUENCE [LARGE SCALE GENOMIC DNA]</scope>
    <source>
        <strain evidence="2">if_2019</strain>
        <tissue evidence="1">Muscle</tissue>
    </source>
</reference>
<proteinExistence type="predicted"/>
<accession>A0ABV0T0M0</accession>
<dbReference type="Proteomes" id="UP001482620">
    <property type="component" value="Unassembled WGS sequence"/>
</dbReference>
<keyword evidence="2" id="KW-1185">Reference proteome</keyword>
<protein>
    <submittedName>
        <fullName evidence="1">Uncharacterized protein</fullName>
    </submittedName>
</protein>
<dbReference type="EMBL" id="JAHRIQ010014067">
    <property type="protein sequence ID" value="MEQ2225920.1"/>
    <property type="molecule type" value="Genomic_DNA"/>
</dbReference>
<evidence type="ECO:0000313" key="1">
    <source>
        <dbReference type="EMBL" id="MEQ2225920.1"/>
    </source>
</evidence>
<comment type="caution">
    <text evidence="1">The sequence shown here is derived from an EMBL/GenBank/DDBJ whole genome shotgun (WGS) entry which is preliminary data.</text>
</comment>
<name>A0ABV0T0M0_9TELE</name>